<dbReference type="EMBL" id="JOJR01002486">
    <property type="protein sequence ID" value="RCN28575.1"/>
    <property type="molecule type" value="Genomic_DNA"/>
</dbReference>
<reference evidence="1 2" key="1">
    <citation type="submission" date="2014-10" db="EMBL/GenBank/DDBJ databases">
        <title>Draft genome of the hookworm Ancylostoma caninum.</title>
        <authorList>
            <person name="Mitreva M."/>
        </authorList>
    </citation>
    <scope>NUCLEOTIDE SEQUENCE [LARGE SCALE GENOMIC DNA]</scope>
    <source>
        <strain evidence="1 2">Baltimore</strain>
    </source>
</reference>
<evidence type="ECO:0000313" key="2">
    <source>
        <dbReference type="Proteomes" id="UP000252519"/>
    </source>
</evidence>
<dbReference type="OrthoDB" id="5896235at2759"/>
<dbReference type="Proteomes" id="UP000252519">
    <property type="component" value="Unassembled WGS sequence"/>
</dbReference>
<comment type="caution">
    <text evidence="1">The sequence shown here is derived from an EMBL/GenBank/DDBJ whole genome shotgun (WGS) entry which is preliminary data.</text>
</comment>
<gene>
    <name evidence="1" type="ORF">ANCCAN_25681</name>
</gene>
<name>A0A368FCM4_ANCCA</name>
<evidence type="ECO:0000313" key="1">
    <source>
        <dbReference type="EMBL" id="RCN28575.1"/>
    </source>
</evidence>
<accession>A0A368FCM4</accession>
<organism evidence="1 2">
    <name type="scientific">Ancylostoma caninum</name>
    <name type="common">Dog hookworm</name>
    <dbReference type="NCBI Taxonomy" id="29170"/>
    <lineage>
        <taxon>Eukaryota</taxon>
        <taxon>Metazoa</taxon>
        <taxon>Ecdysozoa</taxon>
        <taxon>Nematoda</taxon>
        <taxon>Chromadorea</taxon>
        <taxon>Rhabditida</taxon>
        <taxon>Rhabditina</taxon>
        <taxon>Rhabditomorpha</taxon>
        <taxon>Strongyloidea</taxon>
        <taxon>Ancylostomatidae</taxon>
        <taxon>Ancylostomatinae</taxon>
        <taxon>Ancylostoma</taxon>
    </lineage>
</organism>
<protein>
    <submittedName>
        <fullName evidence="1">Uncharacterized protein</fullName>
    </submittedName>
</protein>
<proteinExistence type="predicted"/>
<sequence length="136" mass="15344">MLDEVDVVTHIEPITDAIKSLEQKLDLFARSLEEWIDATIQRLEMRMNPRHATRPLQTADNRDAHPTGRCPRYADAIARAVQIKVMGLCTRCLQARHAADCGVRCTICGAEHNMLLCPTRAQYHGGPKLRKVRLTS</sequence>
<keyword evidence="2" id="KW-1185">Reference proteome</keyword>
<dbReference type="AlphaFoldDB" id="A0A368FCM4"/>